<evidence type="ECO:0008006" key="3">
    <source>
        <dbReference type="Google" id="ProtNLM"/>
    </source>
</evidence>
<accession>A0ABW3V6V1</accession>
<gene>
    <name evidence="1" type="ORF">ACFQ35_16085</name>
</gene>
<sequence>MNNAISLHVLCRYEDGRPKGLVTLDQKAGLFDSVSWRIKDAEIDGLIGKEFFMHEAKNKQSYLNGTIIGIRREAIADNDGEVRAIVQFKATKENRIKTDWPPTDNPNEYYRINYDMPLEKLR</sequence>
<dbReference type="Proteomes" id="UP001597263">
    <property type="component" value="Unassembled WGS sequence"/>
</dbReference>
<reference evidence="2" key="1">
    <citation type="journal article" date="2019" name="Int. J. Syst. Evol. Microbiol.">
        <title>The Global Catalogue of Microorganisms (GCM) 10K type strain sequencing project: providing services to taxonomists for standard genome sequencing and annotation.</title>
        <authorList>
            <consortium name="The Broad Institute Genomics Platform"/>
            <consortium name="The Broad Institute Genome Sequencing Center for Infectious Disease"/>
            <person name="Wu L."/>
            <person name="Ma J."/>
        </authorList>
    </citation>
    <scope>NUCLEOTIDE SEQUENCE [LARGE SCALE GENOMIC DNA]</scope>
    <source>
        <strain evidence="2">CCUG 49584</strain>
    </source>
</reference>
<comment type="caution">
    <text evidence="1">The sequence shown here is derived from an EMBL/GenBank/DDBJ whole genome shotgun (WGS) entry which is preliminary data.</text>
</comment>
<evidence type="ECO:0000313" key="1">
    <source>
        <dbReference type="EMBL" id="MFD1228663.1"/>
    </source>
</evidence>
<organism evidence="1 2">
    <name type="scientific">Pseudochrobactrum kiredjianiae</name>
    <dbReference type="NCBI Taxonomy" id="386305"/>
    <lineage>
        <taxon>Bacteria</taxon>
        <taxon>Pseudomonadati</taxon>
        <taxon>Pseudomonadota</taxon>
        <taxon>Alphaproteobacteria</taxon>
        <taxon>Hyphomicrobiales</taxon>
        <taxon>Brucellaceae</taxon>
        <taxon>Pseudochrobactrum</taxon>
    </lineage>
</organism>
<keyword evidence="2" id="KW-1185">Reference proteome</keyword>
<proteinExistence type="predicted"/>
<evidence type="ECO:0000313" key="2">
    <source>
        <dbReference type="Proteomes" id="UP001597263"/>
    </source>
</evidence>
<dbReference type="RefSeq" id="WP_289385377.1">
    <property type="nucleotide sequence ID" value="NZ_JAUCBM010000001.1"/>
</dbReference>
<protein>
    <recommendedName>
        <fullName evidence="3">DUF736 domain-containing protein</fullName>
    </recommendedName>
</protein>
<dbReference type="EMBL" id="JBHTMA010000040">
    <property type="protein sequence ID" value="MFD1228663.1"/>
    <property type="molecule type" value="Genomic_DNA"/>
</dbReference>
<name>A0ABW3V6V1_9HYPH</name>